<gene>
    <name evidence="1" type="ORF">NQ315_013531</name>
</gene>
<organism evidence="1 2">
    <name type="scientific">Exocentrus adspersus</name>
    <dbReference type="NCBI Taxonomy" id="1586481"/>
    <lineage>
        <taxon>Eukaryota</taxon>
        <taxon>Metazoa</taxon>
        <taxon>Ecdysozoa</taxon>
        <taxon>Arthropoda</taxon>
        <taxon>Hexapoda</taxon>
        <taxon>Insecta</taxon>
        <taxon>Pterygota</taxon>
        <taxon>Neoptera</taxon>
        <taxon>Endopterygota</taxon>
        <taxon>Coleoptera</taxon>
        <taxon>Polyphaga</taxon>
        <taxon>Cucujiformia</taxon>
        <taxon>Chrysomeloidea</taxon>
        <taxon>Cerambycidae</taxon>
        <taxon>Lamiinae</taxon>
        <taxon>Acanthocinini</taxon>
        <taxon>Exocentrus</taxon>
    </lineage>
</organism>
<comment type="caution">
    <text evidence="1">The sequence shown here is derived from an EMBL/GenBank/DDBJ whole genome shotgun (WGS) entry which is preliminary data.</text>
</comment>
<dbReference type="AlphaFoldDB" id="A0AAV8VB32"/>
<proteinExistence type="predicted"/>
<sequence>MPLHYGEGVLNTLINKLPFELHIPGYQFCGPDSACRQHDIAYSQSSSLQDRHKADKELENRAWERFKSRDAKFGEKASAWFITTAMKTKRNLGMGLQKKKKTYFLQKGHCQKGKTSMPDKEPVKKVGSARFEGCQTSREKGRRIIPFDTQHHSGGFLPLIPLFAGLSALGSLAGGASAIAKTVIDAKKKVEAGRGLNSKTMMEPIGAKLLRFRLICKKESPRRLRLIHQKTPKKLPIKLPKRPLTDLDLIKYAKMLKIPNFKGVFMRDTLPDSKMALQKECAILNLDSNTNKVMSTILTFTGRSSKLSIDFSPTTNLDPESIYGLALLSFHSYNSIPNIEKGDRFYFYLDNDRNKEKIIEFPPGVYEIEDIEKFIRSKLDPLKNNKSDINEIFSLKPNNNTMRCEIFSKKHTVNFEPKNSIGKILGFSPQVLPPNKLHTSDLPVNIIKIRTIHVDCNITSGAFYNDTPSHTIYEFAISSDPGFAIDETPQHLIYLPITNKGEIDNITLSVIDQNFNPVNFQGEEIIIRLEIKKLA</sequence>
<evidence type="ECO:0000313" key="2">
    <source>
        <dbReference type="Proteomes" id="UP001159042"/>
    </source>
</evidence>
<dbReference type="Proteomes" id="UP001159042">
    <property type="component" value="Unassembled WGS sequence"/>
</dbReference>
<evidence type="ECO:0000313" key="1">
    <source>
        <dbReference type="EMBL" id="KAJ8911394.1"/>
    </source>
</evidence>
<keyword evidence="2" id="KW-1185">Reference proteome</keyword>
<dbReference type="EMBL" id="JANEYG010000196">
    <property type="protein sequence ID" value="KAJ8911394.1"/>
    <property type="molecule type" value="Genomic_DNA"/>
</dbReference>
<accession>A0AAV8VB32</accession>
<reference evidence="1 2" key="1">
    <citation type="journal article" date="2023" name="Insect Mol. Biol.">
        <title>Genome sequencing provides insights into the evolution of gene families encoding plant cell wall-degrading enzymes in longhorned beetles.</title>
        <authorList>
            <person name="Shin N.R."/>
            <person name="Okamura Y."/>
            <person name="Kirsch R."/>
            <person name="Pauchet Y."/>
        </authorList>
    </citation>
    <scope>NUCLEOTIDE SEQUENCE [LARGE SCALE GENOMIC DNA]</scope>
    <source>
        <strain evidence="1">EAD_L_NR</strain>
    </source>
</reference>
<name>A0AAV8VB32_9CUCU</name>
<protein>
    <submittedName>
        <fullName evidence="1">Uncharacterized protein</fullName>
    </submittedName>
</protein>